<dbReference type="Pfam" id="PF13715">
    <property type="entry name" value="CarbopepD_reg_2"/>
    <property type="match status" value="1"/>
</dbReference>
<dbReference type="FunFam" id="2.170.130.10:FF:000008">
    <property type="entry name" value="SusC/RagA family TonB-linked outer membrane protein"/>
    <property type="match status" value="1"/>
</dbReference>
<dbReference type="RefSeq" id="WP_152126653.1">
    <property type="nucleotide sequence ID" value="NZ_WELI01000013.1"/>
</dbReference>
<dbReference type="InterPro" id="IPR036942">
    <property type="entry name" value="Beta-barrel_TonB_sf"/>
</dbReference>
<keyword evidence="2 8" id="KW-0813">Transport</keyword>
<feature type="domain" description="TonB-dependent receptor-like beta-barrel" evidence="10">
    <location>
        <begin position="563"/>
        <end position="969"/>
    </location>
</feature>
<sequence length="1183" mass="129193">MKHIVPKMGSCALVVGVLLAGPYPVLSQTLAMTRPVVAQRTAVVQASITLRSLKDVLNELKVRHKVDILFEDRTIAGYTLPVSVLSERGSFETVLSRVLEPFSLRYKRTKDGAYLILAPKPLKKTAQASLTPQFTTPGTLPQITPVMAQLSTGAPAEETAQPQDVTVRGRVTDGERGEGLPGVSITVKGTSRGTTTDANGNYQLAVPTENSTLVFSYIGYEPQEIVVGKQTNLSVVLKSSNATLNEVVVVGYGTQNKRDITGAVASVSAQQIKAVPVIGADQALQGRVSGVQVVQTSGAPGGAVQVRVRGVNSTAGGGANQPLYVVDGIPLAWNEGANTLSVGNEGSTGGSGSNGASPLASINPNDIESIEVLKDASATAIYGSRAANGVVLITTKSGKAGKTQISVDAYYGVQSLRRKIPMTNARERLSYVFEHRRNAATRGNEVFDIWAVNPYLYDYEGTDWQSEMFRQAAMQNYSISATGGTEKLQFAVSGDYFNQQGILLNTYAKRYSTRINLDVKATDKLKFGTRTALSLQQGNGQDTDEFFQSQLAYPQSPLSPVYDSNGNFAGRPNNIINSNLFSDGGSNQVANLMQRKRLYERYRIISNLYGEYELTKGLTFRSSFGIDYLFNELNSTNPVWQRGIDVNNVQSVFISQPKTFNWLADQILTFNRSFGEHTLNAVAGFSAQQFTQRTMGASAQGAPSNVLDQLGNQPTPTLAFGGETPSALVSQFVRANYSFRDKYLFTGTVRRDGSSRFGSNYKYGIFPSFSLGWRLSEEPFLKKVAAIQELKLRASYGSTGNQNIGDFLYAALMGGANTVWGNSVATGLAPGRFENQDIQWERNNQLDVGLDLSLWSGRLNLTVDYYDKLTTGLLGSAPLSVISGVGNAYTTNIGKIRNRGVEFGLNATVFDKNGFRWTLDGNIATNQNRVESLGNLPFINGAVVWRTNSYINRTQVGQPIGGFYVPVESGQYQTWAEAADAPTIRIGAQPYFTPGDFKPVDQNGDKIINDDDRVWYGSPFPDFFGGFGSTWSYKGLSLNVVANFQHGNLLWNQPRLQSEVFEQNAWRVSYENRWKPWDPQATTVPVPRANNPLLPSSRFLEDASFLRIRTITLGYDLPRVLTDRAKLNRARVYVQANNFFTFTRYTGWDPEVNSFGSSVTTNGIDIGAYPIAKSFTVGLSLGF</sequence>
<evidence type="ECO:0000256" key="9">
    <source>
        <dbReference type="RuleBase" id="RU003357"/>
    </source>
</evidence>
<dbReference type="Gene3D" id="2.40.170.20">
    <property type="entry name" value="TonB-dependent receptor, beta-barrel domain"/>
    <property type="match status" value="1"/>
</dbReference>
<name>A0A7J5TT97_9BACT</name>
<evidence type="ECO:0000259" key="11">
    <source>
        <dbReference type="Pfam" id="PF07715"/>
    </source>
</evidence>
<evidence type="ECO:0000256" key="6">
    <source>
        <dbReference type="ARBA" id="ARBA00023136"/>
    </source>
</evidence>
<keyword evidence="7 8" id="KW-0998">Cell outer membrane</keyword>
<evidence type="ECO:0000256" key="5">
    <source>
        <dbReference type="ARBA" id="ARBA00023077"/>
    </source>
</evidence>
<dbReference type="Gene3D" id="2.60.40.1120">
    <property type="entry name" value="Carboxypeptidase-like, regulatory domain"/>
    <property type="match status" value="1"/>
</dbReference>
<evidence type="ECO:0000259" key="10">
    <source>
        <dbReference type="Pfam" id="PF00593"/>
    </source>
</evidence>
<evidence type="ECO:0000313" key="13">
    <source>
        <dbReference type="Proteomes" id="UP000488299"/>
    </source>
</evidence>
<keyword evidence="5 9" id="KW-0798">TonB box</keyword>
<dbReference type="FunFam" id="2.60.40.1120:FF:000003">
    <property type="entry name" value="Outer membrane protein Omp121"/>
    <property type="match status" value="1"/>
</dbReference>
<evidence type="ECO:0000256" key="7">
    <source>
        <dbReference type="ARBA" id="ARBA00023237"/>
    </source>
</evidence>
<feature type="domain" description="TonB-dependent receptor plug" evidence="11">
    <location>
        <begin position="257"/>
        <end position="390"/>
    </location>
</feature>
<dbReference type="AlphaFoldDB" id="A0A7J5TT97"/>
<dbReference type="SUPFAM" id="SSF56935">
    <property type="entry name" value="Porins"/>
    <property type="match status" value="1"/>
</dbReference>
<comment type="subcellular location">
    <subcellularLocation>
        <location evidence="1 8">Cell outer membrane</location>
        <topology evidence="1 8">Multi-pass membrane protein</topology>
    </subcellularLocation>
</comment>
<dbReference type="PROSITE" id="PS52016">
    <property type="entry name" value="TONB_DEPENDENT_REC_3"/>
    <property type="match status" value="1"/>
</dbReference>
<dbReference type="InterPro" id="IPR008969">
    <property type="entry name" value="CarboxyPept-like_regulatory"/>
</dbReference>
<dbReference type="Pfam" id="PF00593">
    <property type="entry name" value="TonB_dep_Rec_b-barrel"/>
    <property type="match status" value="1"/>
</dbReference>
<reference evidence="12 13" key="1">
    <citation type="submission" date="2019-10" db="EMBL/GenBank/DDBJ databases">
        <title>Rudanella paleaurantiibacter sp. nov., isolated from sludge.</title>
        <authorList>
            <person name="Xu S.Q."/>
        </authorList>
    </citation>
    <scope>NUCLEOTIDE SEQUENCE [LARGE SCALE GENOMIC DNA]</scope>
    <source>
        <strain evidence="12 13">HX-22-17</strain>
    </source>
</reference>
<dbReference type="Proteomes" id="UP000488299">
    <property type="component" value="Unassembled WGS sequence"/>
</dbReference>
<dbReference type="Pfam" id="PF07715">
    <property type="entry name" value="Plug"/>
    <property type="match status" value="1"/>
</dbReference>
<dbReference type="InterPro" id="IPR012910">
    <property type="entry name" value="Plug_dom"/>
</dbReference>
<evidence type="ECO:0000256" key="4">
    <source>
        <dbReference type="ARBA" id="ARBA00022692"/>
    </source>
</evidence>
<dbReference type="EMBL" id="WELI01000013">
    <property type="protein sequence ID" value="KAB7726867.1"/>
    <property type="molecule type" value="Genomic_DNA"/>
</dbReference>
<dbReference type="InterPro" id="IPR039426">
    <property type="entry name" value="TonB-dep_rcpt-like"/>
</dbReference>
<dbReference type="NCBIfam" id="TIGR04057">
    <property type="entry name" value="SusC_RagA_signa"/>
    <property type="match status" value="1"/>
</dbReference>
<dbReference type="SUPFAM" id="SSF49464">
    <property type="entry name" value="Carboxypeptidase regulatory domain-like"/>
    <property type="match status" value="1"/>
</dbReference>
<keyword evidence="6 8" id="KW-0472">Membrane</keyword>
<evidence type="ECO:0000256" key="1">
    <source>
        <dbReference type="ARBA" id="ARBA00004571"/>
    </source>
</evidence>
<dbReference type="GO" id="GO:0009279">
    <property type="term" value="C:cell outer membrane"/>
    <property type="evidence" value="ECO:0007669"/>
    <property type="project" value="UniProtKB-SubCell"/>
</dbReference>
<evidence type="ECO:0000313" key="12">
    <source>
        <dbReference type="EMBL" id="KAB7726867.1"/>
    </source>
</evidence>
<keyword evidence="4 8" id="KW-0812">Transmembrane</keyword>
<dbReference type="InterPro" id="IPR000531">
    <property type="entry name" value="Beta-barrel_TonB"/>
</dbReference>
<protein>
    <submittedName>
        <fullName evidence="12">SusC/RagA family TonB-linked outer membrane protein</fullName>
    </submittedName>
</protein>
<dbReference type="InterPro" id="IPR023996">
    <property type="entry name" value="TonB-dep_OMP_SusC/RagA"/>
</dbReference>
<evidence type="ECO:0000256" key="8">
    <source>
        <dbReference type="PROSITE-ProRule" id="PRU01360"/>
    </source>
</evidence>
<dbReference type="InterPro" id="IPR037066">
    <property type="entry name" value="Plug_dom_sf"/>
</dbReference>
<evidence type="ECO:0000256" key="3">
    <source>
        <dbReference type="ARBA" id="ARBA00022452"/>
    </source>
</evidence>
<comment type="caution">
    <text evidence="12">The sequence shown here is derived from an EMBL/GenBank/DDBJ whole genome shotgun (WGS) entry which is preliminary data.</text>
</comment>
<organism evidence="12 13">
    <name type="scientific">Rudanella paleaurantiibacter</name>
    <dbReference type="NCBI Taxonomy" id="2614655"/>
    <lineage>
        <taxon>Bacteria</taxon>
        <taxon>Pseudomonadati</taxon>
        <taxon>Bacteroidota</taxon>
        <taxon>Cytophagia</taxon>
        <taxon>Cytophagales</taxon>
        <taxon>Cytophagaceae</taxon>
        <taxon>Rudanella</taxon>
    </lineage>
</organism>
<keyword evidence="3 8" id="KW-1134">Transmembrane beta strand</keyword>
<dbReference type="Gene3D" id="3.55.50.30">
    <property type="match status" value="1"/>
</dbReference>
<comment type="similarity">
    <text evidence="8 9">Belongs to the TonB-dependent receptor family.</text>
</comment>
<dbReference type="Gene3D" id="2.170.130.10">
    <property type="entry name" value="TonB-dependent receptor, plug domain"/>
    <property type="match status" value="1"/>
</dbReference>
<dbReference type="InterPro" id="IPR023997">
    <property type="entry name" value="TonB-dep_OMP_SusC/RagA_CS"/>
</dbReference>
<evidence type="ECO:0000256" key="2">
    <source>
        <dbReference type="ARBA" id="ARBA00022448"/>
    </source>
</evidence>
<proteinExistence type="inferred from homology"/>
<accession>A0A7J5TT97</accession>
<gene>
    <name evidence="12" type="ORF">F5984_23430</name>
</gene>
<keyword evidence="13" id="KW-1185">Reference proteome</keyword>
<dbReference type="NCBIfam" id="TIGR04056">
    <property type="entry name" value="OMP_RagA_SusC"/>
    <property type="match status" value="1"/>
</dbReference>